<name>A0A096CC00_9BACT</name>
<evidence type="ECO:0000313" key="1">
    <source>
        <dbReference type="EMBL" id="KGF52432.1"/>
    </source>
</evidence>
<organism evidence="1 2">
    <name type="scientific">Prevotella amnii DNF00058</name>
    <dbReference type="NCBI Taxonomy" id="1401066"/>
    <lineage>
        <taxon>Bacteria</taxon>
        <taxon>Pseudomonadati</taxon>
        <taxon>Bacteroidota</taxon>
        <taxon>Bacteroidia</taxon>
        <taxon>Bacteroidales</taxon>
        <taxon>Prevotellaceae</taxon>
        <taxon>Prevotella</taxon>
    </lineage>
</organism>
<protein>
    <submittedName>
        <fullName evidence="1">Uncharacterized protein</fullName>
    </submittedName>
</protein>
<sequence>MELSKRIIKEAKKYAIDPATLVMADLITIGYTPNEAYDIVYQENAVLNFQQNQSIREGITKSGRFKEMVNDRIDSLRSRLPLKDNEDMELMSTEDAAKQVLKAAQLLPEGSKERGEMFVKYTELLRRNSTVDAEPEEDSIRIYMPLKCNDCPLLQEYNEKQAEIEMAREMCKDKE</sequence>
<dbReference type="RefSeq" id="WP_036854864.1">
    <property type="nucleotide sequence ID" value="NZ_JRNU01000012.1"/>
</dbReference>
<evidence type="ECO:0000313" key="2">
    <source>
        <dbReference type="Proteomes" id="UP000029614"/>
    </source>
</evidence>
<dbReference type="Proteomes" id="UP000029614">
    <property type="component" value="Unassembled WGS sequence"/>
</dbReference>
<dbReference type="EMBL" id="JRNU01000012">
    <property type="protein sequence ID" value="KGF52432.1"/>
    <property type="molecule type" value="Genomic_DNA"/>
</dbReference>
<comment type="caution">
    <text evidence="1">The sequence shown here is derived from an EMBL/GenBank/DDBJ whole genome shotgun (WGS) entry which is preliminary data.</text>
</comment>
<keyword evidence="2" id="KW-1185">Reference proteome</keyword>
<dbReference type="AlphaFoldDB" id="A0A096CC00"/>
<dbReference type="OrthoDB" id="1073254at2"/>
<accession>A0A096CC00</accession>
<proteinExistence type="predicted"/>
<reference evidence="1 2" key="1">
    <citation type="submission" date="2014-07" db="EMBL/GenBank/DDBJ databases">
        <authorList>
            <person name="McCorrison J."/>
            <person name="Sanka R."/>
            <person name="Torralba M."/>
            <person name="Gillis M."/>
            <person name="Haft D.H."/>
            <person name="Methe B."/>
            <person name="Sutton G."/>
            <person name="Nelson K.E."/>
        </authorList>
    </citation>
    <scope>NUCLEOTIDE SEQUENCE [LARGE SCALE GENOMIC DNA]</scope>
    <source>
        <strain evidence="1 2">DNF00058</strain>
    </source>
</reference>
<gene>
    <name evidence="1" type="ORF">HMPREF9302_03940</name>
</gene>